<accession>A0A0N9WL05</accession>
<dbReference type="RefSeq" id="WP_060738291.1">
    <property type="nucleotide sequence ID" value="NZ_CP012831.1"/>
</dbReference>
<evidence type="ECO:0000313" key="1">
    <source>
        <dbReference type="EMBL" id="ALI05517.1"/>
    </source>
</evidence>
<gene>
    <name evidence="1" type="ORF">AO356_01545</name>
</gene>
<dbReference type="EMBL" id="CP012831">
    <property type="protein sequence ID" value="ALI05517.1"/>
    <property type="molecule type" value="Genomic_DNA"/>
</dbReference>
<organism evidence="1 2">
    <name type="scientific">Pseudomonas fluorescens</name>
    <dbReference type="NCBI Taxonomy" id="294"/>
    <lineage>
        <taxon>Bacteria</taxon>
        <taxon>Pseudomonadati</taxon>
        <taxon>Pseudomonadota</taxon>
        <taxon>Gammaproteobacteria</taxon>
        <taxon>Pseudomonadales</taxon>
        <taxon>Pseudomonadaceae</taxon>
        <taxon>Pseudomonas</taxon>
    </lineage>
</organism>
<sequence>MNNLMQDWEETPLLRASTQVIDTATQLINEIQCTIPGFPTRFNVANIHEIKQLWSVPTSD</sequence>
<dbReference type="OrthoDB" id="6903945at2"/>
<name>A0A0N9WL05_PSEFL</name>
<reference evidence="2" key="1">
    <citation type="submission" date="2015-09" db="EMBL/GenBank/DDBJ databases">
        <title>Whole genome sequence of Pseudomonas fluorescens FW300-N2C3.</title>
        <authorList>
            <person name="Ray J."/>
            <person name="Melnyk R."/>
            <person name="Deutschbauer A."/>
        </authorList>
    </citation>
    <scope>NUCLEOTIDE SEQUENCE [LARGE SCALE GENOMIC DNA]</scope>
    <source>
        <strain evidence="2">FW300-N2C3</strain>
    </source>
</reference>
<evidence type="ECO:0000313" key="2">
    <source>
        <dbReference type="Proteomes" id="UP000059425"/>
    </source>
</evidence>
<reference evidence="1 2" key="2">
    <citation type="journal article" date="2018" name="Nature">
        <title>Mutant phenotypes for thousands of bacterial genes of unknown function.</title>
        <authorList>
            <person name="Price M.N."/>
            <person name="Wetmore K.M."/>
            <person name="Waters R.J."/>
            <person name="Callaghan M."/>
            <person name="Ray J."/>
            <person name="Liu H."/>
            <person name="Kuehl J.V."/>
            <person name="Melnyk R.A."/>
            <person name="Lamson J.S."/>
            <person name="Suh Y."/>
            <person name="Carlson H.K."/>
            <person name="Esquivel Z."/>
            <person name="Sadeeshkumar H."/>
            <person name="Chakraborty R."/>
            <person name="Zane G.M."/>
            <person name="Rubin B.E."/>
            <person name="Wall J.D."/>
            <person name="Visel A."/>
            <person name="Bristow J."/>
            <person name="Blow M.J."/>
            <person name="Arkin A.P."/>
            <person name="Deutschbauer A.M."/>
        </authorList>
    </citation>
    <scope>NUCLEOTIDE SEQUENCE [LARGE SCALE GENOMIC DNA]</scope>
    <source>
        <strain evidence="1 2">FW300-N2C3</strain>
    </source>
</reference>
<dbReference type="AlphaFoldDB" id="A0A0N9WL05"/>
<proteinExistence type="predicted"/>
<protein>
    <submittedName>
        <fullName evidence="1">Uncharacterized protein</fullName>
    </submittedName>
</protein>
<dbReference type="Proteomes" id="UP000059425">
    <property type="component" value="Chromosome"/>
</dbReference>